<dbReference type="InterPro" id="IPR032720">
    <property type="entry name" value="Cys_rich_CWC"/>
</dbReference>
<keyword evidence="2" id="KW-1185">Reference proteome</keyword>
<organism evidence="1 2">
    <name type="scientific">Thiocapsa imhoffii</name>
    <dbReference type="NCBI Taxonomy" id="382777"/>
    <lineage>
        <taxon>Bacteria</taxon>
        <taxon>Pseudomonadati</taxon>
        <taxon>Pseudomonadota</taxon>
        <taxon>Gammaproteobacteria</taxon>
        <taxon>Chromatiales</taxon>
        <taxon>Chromatiaceae</taxon>
        <taxon>Thiocapsa</taxon>
    </lineage>
</organism>
<sequence>MGKHELKQCPRCGAIFECKANRVERCACLSVTLTDAALEYLGDHYEDCLCVACLDEVNRRYSPADSTTTRQG</sequence>
<reference evidence="1 2" key="1">
    <citation type="journal article" date="2020" name="Microorganisms">
        <title>Osmotic Adaptation and Compatible Solute Biosynthesis of Phototrophic Bacteria as Revealed from Genome Analyses.</title>
        <authorList>
            <person name="Imhoff J.F."/>
            <person name="Rahn T."/>
            <person name="Kunzel S."/>
            <person name="Keller A."/>
            <person name="Neulinger S.C."/>
        </authorList>
    </citation>
    <scope>NUCLEOTIDE SEQUENCE [LARGE SCALE GENOMIC DNA]</scope>
    <source>
        <strain evidence="1 2">DSM 21303</strain>
    </source>
</reference>
<evidence type="ECO:0000313" key="2">
    <source>
        <dbReference type="Proteomes" id="UP001138802"/>
    </source>
</evidence>
<comment type="caution">
    <text evidence="1">The sequence shown here is derived from an EMBL/GenBank/DDBJ whole genome shotgun (WGS) entry which is preliminary data.</text>
</comment>
<dbReference type="Pfam" id="PF14375">
    <property type="entry name" value="Cys_rich_CWC"/>
    <property type="match status" value="1"/>
</dbReference>
<gene>
    <name evidence="1" type="ORF">CKO25_07880</name>
</gene>
<evidence type="ECO:0008006" key="3">
    <source>
        <dbReference type="Google" id="ProtNLM"/>
    </source>
</evidence>
<dbReference type="AlphaFoldDB" id="A0A9X1B8S9"/>
<dbReference type="RefSeq" id="WP_200387375.1">
    <property type="nucleotide sequence ID" value="NZ_NRSD01000006.1"/>
</dbReference>
<accession>A0A9X1B8S9</accession>
<dbReference type="EMBL" id="NRSD01000006">
    <property type="protein sequence ID" value="MBK1644568.1"/>
    <property type="molecule type" value="Genomic_DNA"/>
</dbReference>
<name>A0A9X1B8S9_9GAMM</name>
<evidence type="ECO:0000313" key="1">
    <source>
        <dbReference type="EMBL" id="MBK1644568.1"/>
    </source>
</evidence>
<proteinExistence type="predicted"/>
<dbReference type="Proteomes" id="UP001138802">
    <property type="component" value="Unassembled WGS sequence"/>
</dbReference>
<protein>
    <recommendedName>
        <fullName evidence="3">Cysteine-rich CWC family protein</fullName>
    </recommendedName>
</protein>